<evidence type="ECO:0000313" key="2">
    <source>
        <dbReference type="Proteomes" id="UP000632273"/>
    </source>
</evidence>
<reference evidence="2" key="1">
    <citation type="journal article" date="2019" name="Int. J. Syst. Evol. Microbiol.">
        <title>The Global Catalogue of Microorganisms (GCM) 10K type strain sequencing project: providing services to taxonomists for standard genome sequencing and annotation.</title>
        <authorList>
            <consortium name="The Broad Institute Genomics Platform"/>
            <consortium name="The Broad Institute Genome Sequencing Center for Infectious Disease"/>
            <person name="Wu L."/>
            <person name="Ma J."/>
        </authorList>
    </citation>
    <scope>NUCLEOTIDE SEQUENCE [LARGE SCALE GENOMIC DNA]</scope>
    <source>
        <strain evidence="2">CGMCC 1.15197</strain>
    </source>
</reference>
<accession>A0ABQ1USZ3</accession>
<proteinExistence type="predicted"/>
<gene>
    <name evidence="1" type="ORF">GCM10011383_40160</name>
</gene>
<evidence type="ECO:0000313" key="1">
    <source>
        <dbReference type="EMBL" id="GGF24502.1"/>
    </source>
</evidence>
<comment type="caution">
    <text evidence="1">The sequence shown here is derived from an EMBL/GenBank/DDBJ whole genome shotgun (WGS) entry which is preliminary data.</text>
</comment>
<dbReference type="Proteomes" id="UP000632273">
    <property type="component" value="Unassembled WGS sequence"/>
</dbReference>
<keyword evidence="2" id="KW-1185">Reference proteome</keyword>
<organism evidence="1 2">
    <name type="scientific">Hymenobacter cavernae</name>
    <dbReference type="NCBI Taxonomy" id="2044852"/>
    <lineage>
        <taxon>Bacteria</taxon>
        <taxon>Pseudomonadati</taxon>
        <taxon>Bacteroidota</taxon>
        <taxon>Cytophagia</taxon>
        <taxon>Cytophagales</taxon>
        <taxon>Hymenobacteraceae</taxon>
        <taxon>Hymenobacter</taxon>
    </lineage>
</organism>
<protein>
    <submittedName>
        <fullName evidence="1">Uncharacterized protein</fullName>
    </submittedName>
</protein>
<name>A0ABQ1USZ3_9BACT</name>
<sequence>MYSDIEAMQGFHGAGFGVFLLSGQNDLGFGRGHFSKENGLVTNQISEGKAPGTTAIGVKQQG</sequence>
<dbReference type="EMBL" id="BMHT01000008">
    <property type="protein sequence ID" value="GGF24502.1"/>
    <property type="molecule type" value="Genomic_DNA"/>
</dbReference>